<dbReference type="SUPFAM" id="SSF74653">
    <property type="entry name" value="TolA/TonB C-terminal domain"/>
    <property type="match status" value="1"/>
</dbReference>
<comment type="similarity">
    <text evidence="2">Belongs to the TonB family.</text>
</comment>
<evidence type="ECO:0000313" key="11">
    <source>
        <dbReference type="EMBL" id="VVO28971.1"/>
    </source>
</evidence>
<dbReference type="GO" id="GO:0098797">
    <property type="term" value="C:plasma membrane protein complex"/>
    <property type="evidence" value="ECO:0007669"/>
    <property type="project" value="TreeGrafter"/>
</dbReference>
<dbReference type="RefSeq" id="WP_150806192.1">
    <property type="nucleotide sequence ID" value="NZ_CABVHY010000028.1"/>
</dbReference>
<evidence type="ECO:0000256" key="3">
    <source>
        <dbReference type="ARBA" id="ARBA00022448"/>
    </source>
</evidence>
<name>A0A5E7EP71_PSEFL</name>
<evidence type="ECO:0000259" key="10">
    <source>
        <dbReference type="PROSITE" id="PS52015"/>
    </source>
</evidence>
<keyword evidence="7" id="KW-0653">Protein transport</keyword>
<evidence type="ECO:0000256" key="1">
    <source>
        <dbReference type="ARBA" id="ARBA00004383"/>
    </source>
</evidence>
<keyword evidence="4" id="KW-1003">Cell membrane</keyword>
<dbReference type="GO" id="GO:0055085">
    <property type="term" value="P:transmembrane transport"/>
    <property type="evidence" value="ECO:0007669"/>
    <property type="project" value="InterPro"/>
</dbReference>
<dbReference type="Pfam" id="PF03544">
    <property type="entry name" value="TonB_C"/>
    <property type="match status" value="1"/>
</dbReference>
<dbReference type="PANTHER" id="PTHR33446">
    <property type="entry name" value="PROTEIN TONB-RELATED"/>
    <property type="match status" value="1"/>
</dbReference>
<evidence type="ECO:0000256" key="8">
    <source>
        <dbReference type="ARBA" id="ARBA00022989"/>
    </source>
</evidence>
<evidence type="ECO:0000256" key="6">
    <source>
        <dbReference type="ARBA" id="ARBA00022692"/>
    </source>
</evidence>
<dbReference type="Proteomes" id="UP000379480">
    <property type="component" value="Unassembled WGS sequence"/>
</dbReference>
<keyword evidence="5" id="KW-0997">Cell inner membrane</keyword>
<keyword evidence="9" id="KW-0472">Membrane</keyword>
<dbReference type="OrthoDB" id="7032307at2"/>
<evidence type="ECO:0000256" key="7">
    <source>
        <dbReference type="ARBA" id="ARBA00022927"/>
    </source>
</evidence>
<dbReference type="PROSITE" id="PS52015">
    <property type="entry name" value="TONB_CTD"/>
    <property type="match status" value="1"/>
</dbReference>
<feature type="domain" description="TonB C-terminal" evidence="10">
    <location>
        <begin position="19"/>
        <end position="115"/>
    </location>
</feature>
<sequence length="205" mass="23499">MQCWLGLVIGFFIFIDSVAAEVFLIPEHTPKPDYPRELFRKGVTGVVRVAFTANADGSVSKVKTLENPHPQLAEVALAAVSQWRFRLWTVDSDNPAEVEVVAPMDFRLDLDLPIHFNKSIKKWKCRDLNEAALQYPESSWVDMPAFHYTRAHLSNVFYSTQLPDAERLALIARLNRSVPYIVRHCSTSPTSRYVRFLPEEIRKLL</sequence>
<keyword evidence="8" id="KW-1133">Transmembrane helix</keyword>
<evidence type="ECO:0000256" key="4">
    <source>
        <dbReference type="ARBA" id="ARBA00022475"/>
    </source>
</evidence>
<dbReference type="NCBIfam" id="TIGR01352">
    <property type="entry name" value="tonB_Cterm"/>
    <property type="match status" value="1"/>
</dbReference>
<accession>A0A5E7EP71</accession>
<keyword evidence="3" id="KW-0813">Transport</keyword>
<keyword evidence="6" id="KW-0812">Transmembrane</keyword>
<evidence type="ECO:0000256" key="2">
    <source>
        <dbReference type="ARBA" id="ARBA00006555"/>
    </source>
</evidence>
<dbReference type="GO" id="GO:0015031">
    <property type="term" value="P:protein transport"/>
    <property type="evidence" value="ECO:0007669"/>
    <property type="project" value="UniProtKB-KW"/>
</dbReference>
<dbReference type="InterPro" id="IPR037682">
    <property type="entry name" value="TonB_C"/>
</dbReference>
<proteinExistence type="inferred from homology"/>
<dbReference type="EMBL" id="CABVHY010000028">
    <property type="protein sequence ID" value="VVO28971.1"/>
    <property type="molecule type" value="Genomic_DNA"/>
</dbReference>
<reference evidence="11 12" key="1">
    <citation type="submission" date="2019-09" db="EMBL/GenBank/DDBJ databases">
        <authorList>
            <person name="Chandra G."/>
            <person name="Truman W A."/>
        </authorList>
    </citation>
    <scope>NUCLEOTIDE SEQUENCE [LARGE SCALE GENOMIC DNA]</scope>
    <source>
        <strain evidence="11">PS723</strain>
    </source>
</reference>
<protein>
    <recommendedName>
        <fullName evidence="10">TonB C-terminal domain-containing protein</fullName>
    </recommendedName>
</protein>
<evidence type="ECO:0000256" key="5">
    <source>
        <dbReference type="ARBA" id="ARBA00022519"/>
    </source>
</evidence>
<dbReference type="AlphaFoldDB" id="A0A5E7EP71"/>
<organism evidence="11 12">
    <name type="scientific">Pseudomonas fluorescens</name>
    <dbReference type="NCBI Taxonomy" id="294"/>
    <lineage>
        <taxon>Bacteria</taxon>
        <taxon>Pseudomonadati</taxon>
        <taxon>Pseudomonadota</taxon>
        <taxon>Gammaproteobacteria</taxon>
        <taxon>Pseudomonadales</taxon>
        <taxon>Pseudomonadaceae</taxon>
        <taxon>Pseudomonas</taxon>
    </lineage>
</organism>
<dbReference type="InterPro" id="IPR051045">
    <property type="entry name" value="TonB-dependent_transducer"/>
</dbReference>
<dbReference type="InterPro" id="IPR006260">
    <property type="entry name" value="TonB/TolA_C"/>
</dbReference>
<dbReference type="Gene3D" id="3.30.1150.10">
    <property type="match status" value="1"/>
</dbReference>
<comment type="subcellular location">
    <subcellularLocation>
        <location evidence="1">Cell inner membrane</location>
        <topology evidence="1">Single-pass membrane protein</topology>
        <orientation evidence="1">Periplasmic side</orientation>
    </subcellularLocation>
</comment>
<evidence type="ECO:0000256" key="9">
    <source>
        <dbReference type="ARBA" id="ARBA00023136"/>
    </source>
</evidence>
<evidence type="ECO:0000313" key="12">
    <source>
        <dbReference type="Proteomes" id="UP000379480"/>
    </source>
</evidence>
<gene>
    <name evidence="11" type="ORF">PS723_04829</name>
</gene>
<dbReference type="GO" id="GO:0031992">
    <property type="term" value="F:energy transducer activity"/>
    <property type="evidence" value="ECO:0007669"/>
    <property type="project" value="TreeGrafter"/>
</dbReference>
<dbReference type="PANTHER" id="PTHR33446:SF2">
    <property type="entry name" value="PROTEIN TONB"/>
    <property type="match status" value="1"/>
</dbReference>